<feature type="chain" id="PRO_5013212626" evidence="8">
    <location>
        <begin position="25"/>
        <end position="154"/>
    </location>
</feature>
<dbReference type="InterPro" id="IPR010980">
    <property type="entry name" value="Cyt_c/b562"/>
</dbReference>
<dbReference type="GO" id="GO:0020037">
    <property type="term" value="F:heme binding"/>
    <property type="evidence" value="ECO:0007669"/>
    <property type="project" value="InterPro"/>
</dbReference>
<keyword evidence="1" id="KW-0813">Transport</keyword>
<feature type="signal peptide" evidence="8">
    <location>
        <begin position="1"/>
        <end position="24"/>
    </location>
</feature>
<organism evidence="9 10">
    <name type="scientific">Vibrio thalassae</name>
    <dbReference type="NCBI Taxonomy" id="1243014"/>
    <lineage>
        <taxon>Bacteria</taxon>
        <taxon>Pseudomonadati</taxon>
        <taxon>Pseudomonadota</taxon>
        <taxon>Gammaproteobacteria</taxon>
        <taxon>Vibrionales</taxon>
        <taxon>Vibrionaceae</taxon>
        <taxon>Vibrio</taxon>
    </lineage>
</organism>
<accession>A0A240EGW0</accession>
<reference evidence="10" key="1">
    <citation type="submission" date="2016-06" db="EMBL/GenBank/DDBJ databases">
        <authorList>
            <person name="Rodrigo-Torres L."/>
            <person name="Arahal R.D."/>
            <person name="Lucena T."/>
        </authorList>
    </citation>
    <scope>NUCLEOTIDE SEQUENCE [LARGE SCALE GENOMIC DNA]</scope>
    <source>
        <strain evidence="10">CECT8203</strain>
    </source>
</reference>
<sequence length="154" mass="16989">MFIQYSKTKLVLLLALSTSTSPLALCAQDSNAKDIIDARQKAFSDIESQTKVVKKILNGNETDWSNLLEASNQLVASSDALKGAFVSGTQVGSKARESVWGKPEKFNRLLQQMEEGYQQVALGAQKQSTVEIEKGLKAAESTCKSCHRSYRSRW</sequence>
<keyword evidence="4" id="KW-0249">Electron transport</keyword>
<dbReference type="Proteomes" id="UP000219336">
    <property type="component" value="Unassembled WGS sequence"/>
</dbReference>
<comment type="PTM">
    <text evidence="7">Binds 1 heme group per subunit.</text>
</comment>
<evidence type="ECO:0000256" key="1">
    <source>
        <dbReference type="ARBA" id="ARBA00022448"/>
    </source>
</evidence>
<keyword evidence="2 7" id="KW-0349">Heme</keyword>
<dbReference type="GO" id="GO:0042597">
    <property type="term" value="C:periplasmic space"/>
    <property type="evidence" value="ECO:0007669"/>
    <property type="project" value="InterPro"/>
</dbReference>
<dbReference type="SUPFAM" id="SSF47175">
    <property type="entry name" value="Cytochromes"/>
    <property type="match status" value="1"/>
</dbReference>
<evidence type="ECO:0000313" key="10">
    <source>
        <dbReference type="Proteomes" id="UP000219336"/>
    </source>
</evidence>
<proteinExistence type="predicted"/>
<dbReference type="OrthoDB" id="5815156at2"/>
<evidence type="ECO:0000256" key="6">
    <source>
        <dbReference type="PIRSR" id="PIRSR000027-1"/>
    </source>
</evidence>
<evidence type="ECO:0000256" key="7">
    <source>
        <dbReference type="PIRSR" id="PIRSR000027-2"/>
    </source>
</evidence>
<dbReference type="InterPro" id="IPR012127">
    <property type="entry name" value="Cyt_c_prime"/>
</dbReference>
<dbReference type="Pfam" id="PF01322">
    <property type="entry name" value="Cytochrom_C_2"/>
    <property type="match status" value="1"/>
</dbReference>
<keyword evidence="5 6" id="KW-0408">Iron</keyword>
<dbReference type="GO" id="GO:0022900">
    <property type="term" value="P:electron transport chain"/>
    <property type="evidence" value="ECO:0007669"/>
    <property type="project" value="InterPro"/>
</dbReference>
<dbReference type="PROSITE" id="PS51009">
    <property type="entry name" value="CYTCII"/>
    <property type="match status" value="1"/>
</dbReference>
<evidence type="ECO:0000256" key="5">
    <source>
        <dbReference type="ARBA" id="ARBA00023004"/>
    </source>
</evidence>
<dbReference type="GO" id="GO:0005506">
    <property type="term" value="F:iron ion binding"/>
    <property type="evidence" value="ECO:0007669"/>
    <property type="project" value="InterPro"/>
</dbReference>
<dbReference type="GO" id="GO:0009055">
    <property type="term" value="F:electron transfer activity"/>
    <property type="evidence" value="ECO:0007669"/>
    <property type="project" value="InterPro"/>
</dbReference>
<feature type="binding site" description="covalent" evidence="7">
    <location>
        <position position="143"/>
    </location>
    <ligand>
        <name>heme c</name>
        <dbReference type="ChEBI" id="CHEBI:61717"/>
    </ligand>
</feature>
<evidence type="ECO:0000256" key="2">
    <source>
        <dbReference type="ARBA" id="ARBA00022617"/>
    </source>
</evidence>
<evidence type="ECO:0000256" key="8">
    <source>
        <dbReference type="SAM" id="SignalP"/>
    </source>
</evidence>
<keyword evidence="8" id="KW-0732">Signal</keyword>
<evidence type="ECO:0000313" key="9">
    <source>
        <dbReference type="EMBL" id="SNX47205.1"/>
    </source>
</evidence>
<dbReference type="EMBL" id="OANU01000005">
    <property type="protein sequence ID" value="SNX47205.1"/>
    <property type="molecule type" value="Genomic_DNA"/>
</dbReference>
<evidence type="ECO:0000256" key="3">
    <source>
        <dbReference type="ARBA" id="ARBA00022723"/>
    </source>
</evidence>
<dbReference type="PIRSF" id="PIRSF000027">
    <property type="entry name" value="Cytc_c_prime"/>
    <property type="match status" value="1"/>
</dbReference>
<name>A0A240EGW0_9VIBR</name>
<protein>
    <submittedName>
        <fullName evidence="9">Cytochrome C</fullName>
    </submittedName>
</protein>
<feature type="binding site" description="covalent" evidence="7">
    <location>
        <position position="146"/>
    </location>
    <ligand>
        <name>heme c</name>
        <dbReference type="ChEBI" id="CHEBI:61717"/>
    </ligand>
</feature>
<dbReference type="AlphaFoldDB" id="A0A240EGW0"/>
<feature type="binding site" description="axial binding residue" evidence="6">
    <location>
        <position position="147"/>
    </location>
    <ligand>
        <name>heme c</name>
        <dbReference type="ChEBI" id="CHEBI:61717"/>
    </ligand>
    <ligandPart>
        <name>Fe</name>
        <dbReference type="ChEBI" id="CHEBI:18248"/>
    </ligandPart>
</feature>
<dbReference type="InterPro" id="IPR002321">
    <property type="entry name" value="Cyt_c_II"/>
</dbReference>
<evidence type="ECO:0000256" key="4">
    <source>
        <dbReference type="ARBA" id="ARBA00022982"/>
    </source>
</evidence>
<dbReference type="Gene3D" id="1.20.120.10">
    <property type="entry name" value="Cytochrome c/b562"/>
    <property type="match status" value="1"/>
</dbReference>
<keyword evidence="10" id="KW-1185">Reference proteome</keyword>
<keyword evidence="3 6" id="KW-0479">Metal-binding</keyword>
<dbReference type="RefSeq" id="WP_096992502.1">
    <property type="nucleotide sequence ID" value="NZ_JBHSII010000011.1"/>
</dbReference>
<gene>
    <name evidence="9" type="ORF">VTH8203_00806</name>
</gene>